<gene>
    <name evidence="2" type="ORF">LX95_01310</name>
</gene>
<feature type="transmembrane region" description="Helical" evidence="1">
    <location>
        <begin position="12"/>
        <end position="38"/>
    </location>
</feature>
<organism evidence="2 3">
    <name type="scientific">Mesonia algae</name>
    <dbReference type="NCBI Taxonomy" id="213248"/>
    <lineage>
        <taxon>Bacteria</taxon>
        <taxon>Pseudomonadati</taxon>
        <taxon>Bacteroidota</taxon>
        <taxon>Flavobacteriia</taxon>
        <taxon>Flavobacteriales</taxon>
        <taxon>Flavobacteriaceae</taxon>
        <taxon>Mesonia</taxon>
    </lineage>
</organism>
<keyword evidence="1" id="KW-0812">Transmembrane</keyword>
<accession>A0A2W7I5X2</accession>
<feature type="transmembrane region" description="Helical" evidence="1">
    <location>
        <begin position="58"/>
        <end position="77"/>
    </location>
</feature>
<protein>
    <submittedName>
        <fullName evidence="2">Uncharacterized protein</fullName>
    </submittedName>
</protein>
<dbReference type="Proteomes" id="UP000249542">
    <property type="component" value="Unassembled WGS sequence"/>
</dbReference>
<dbReference type="EMBL" id="QKYV01000003">
    <property type="protein sequence ID" value="PZW41629.1"/>
    <property type="molecule type" value="Genomic_DNA"/>
</dbReference>
<evidence type="ECO:0000313" key="2">
    <source>
        <dbReference type="EMBL" id="PZW41629.1"/>
    </source>
</evidence>
<name>A0A2W7I5X2_9FLAO</name>
<evidence type="ECO:0000256" key="1">
    <source>
        <dbReference type="SAM" id="Phobius"/>
    </source>
</evidence>
<dbReference type="AlphaFoldDB" id="A0A2W7I5X2"/>
<comment type="caution">
    <text evidence="2">The sequence shown here is derived from an EMBL/GenBank/DDBJ whole genome shotgun (WGS) entry which is preliminary data.</text>
</comment>
<keyword evidence="3" id="KW-1185">Reference proteome</keyword>
<sequence length="80" mass="8830">MNSIGDDKKNHIIAFSIAYLALEPFLGFIAFLLVVFAAALVEFIDFIGEKGEPSVLDFLASIILPTIHIVLKYAIIYNSL</sequence>
<proteinExistence type="predicted"/>
<keyword evidence="1" id="KW-1133">Transmembrane helix</keyword>
<reference evidence="2 3" key="1">
    <citation type="submission" date="2018-06" db="EMBL/GenBank/DDBJ databases">
        <title>Genomic Encyclopedia of Archaeal and Bacterial Type Strains, Phase II (KMG-II): from individual species to whole genera.</title>
        <authorList>
            <person name="Goeker M."/>
        </authorList>
    </citation>
    <scope>NUCLEOTIDE SEQUENCE [LARGE SCALE GENOMIC DNA]</scope>
    <source>
        <strain evidence="2 3">DSM 15361</strain>
    </source>
</reference>
<evidence type="ECO:0000313" key="3">
    <source>
        <dbReference type="Proteomes" id="UP000249542"/>
    </source>
</evidence>
<dbReference type="RefSeq" id="WP_146240754.1">
    <property type="nucleotide sequence ID" value="NZ_QKYV01000003.1"/>
</dbReference>
<keyword evidence="1" id="KW-0472">Membrane</keyword>